<dbReference type="InterPro" id="IPR008217">
    <property type="entry name" value="Ccc1_fam"/>
</dbReference>
<feature type="transmembrane region" description="Helical" evidence="7">
    <location>
        <begin position="259"/>
        <end position="281"/>
    </location>
</feature>
<keyword evidence="9" id="KW-1185">Reference proteome</keyword>
<comment type="similarity">
    <text evidence="2">Belongs to the CCC1 family.</text>
</comment>
<evidence type="ECO:0000256" key="3">
    <source>
        <dbReference type="ARBA" id="ARBA00022692"/>
    </source>
</evidence>
<dbReference type="GO" id="GO:0012505">
    <property type="term" value="C:endomembrane system"/>
    <property type="evidence" value="ECO:0007669"/>
    <property type="project" value="UniProtKB-SubCell"/>
</dbReference>
<protein>
    <submittedName>
        <fullName evidence="8">DUF125-domain-containing protein</fullName>
    </submittedName>
</protein>
<evidence type="ECO:0000256" key="2">
    <source>
        <dbReference type="ARBA" id="ARBA00007049"/>
    </source>
</evidence>
<evidence type="ECO:0000256" key="6">
    <source>
        <dbReference type="SAM" id="MobiDB-lite"/>
    </source>
</evidence>
<dbReference type="AlphaFoldDB" id="A0A2J6PKU6"/>
<keyword evidence="5 7" id="KW-0472">Membrane</keyword>
<dbReference type="STRING" id="1745343.A0A2J6PKU6"/>
<dbReference type="PANTHER" id="PTHR31851">
    <property type="entry name" value="FE(2+)/MN(2+) TRANSPORTER PCL1"/>
    <property type="match status" value="1"/>
</dbReference>
<organism evidence="8 9">
    <name type="scientific">Hyaloscypha hepaticicola</name>
    <dbReference type="NCBI Taxonomy" id="2082293"/>
    <lineage>
        <taxon>Eukaryota</taxon>
        <taxon>Fungi</taxon>
        <taxon>Dikarya</taxon>
        <taxon>Ascomycota</taxon>
        <taxon>Pezizomycotina</taxon>
        <taxon>Leotiomycetes</taxon>
        <taxon>Helotiales</taxon>
        <taxon>Hyaloscyphaceae</taxon>
        <taxon>Hyaloscypha</taxon>
    </lineage>
</organism>
<gene>
    <name evidence="8" type="ORF">NA56DRAFT_650765</name>
</gene>
<keyword evidence="3 7" id="KW-0812">Transmembrane</keyword>
<feature type="compositionally biased region" description="Polar residues" evidence="6">
    <location>
        <begin position="24"/>
        <end position="35"/>
    </location>
</feature>
<evidence type="ECO:0000256" key="7">
    <source>
        <dbReference type="SAM" id="Phobius"/>
    </source>
</evidence>
<proteinExistence type="inferred from homology"/>
<feature type="region of interest" description="Disordered" evidence="6">
    <location>
        <begin position="1"/>
        <end position="66"/>
    </location>
</feature>
<evidence type="ECO:0000256" key="1">
    <source>
        <dbReference type="ARBA" id="ARBA00004127"/>
    </source>
</evidence>
<evidence type="ECO:0000313" key="9">
    <source>
        <dbReference type="Proteomes" id="UP000235672"/>
    </source>
</evidence>
<accession>A0A2J6PKU6</accession>
<feature type="transmembrane region" description="Helical" evidence="7">
    <location>
        <begin position="98"/>
        <end position="122"/>
    </location>
</feature>
<keyword evidence="4 7" id="KW-1133">Transmembrane helix</keyword>
<dbReference type="CDD" id="cd02435">
    <property type="entry name" value="CCC1"/>
    <property type="match status" value="1"/>
</dbReference>
<evidence type="ECO:0000256" key="5">
    <source>
        <dbReference type="ARBA" id="ARBA00023136"/>
    </source>
</evidence>
<evidence type="ECO:0000256" key="4">
    <source>
        <dbReference type="ARBA" id="ARBA00022989"/>
    </source>
</evidence>
<feature type="transmembrane region" description="Helical" evidence="7">
    <location>
        <begin position="198"/>
        <end position="222"/>
    </location>
</feature>
<evidence type="ECO:0000313" key="8">
    <source>
        <dbReference type="EMBL" id="PMD14640.1"/>
    </source>
</evidence>
<feature type="compositionally biased region" description="Basic and acidic residues" evidence="6">
    <location>
        <begin position="53"/>
        <end position="66"/>
    </location>
</feature>
<dbReference type="GO" id="GO:0030026">
    <property type="term" value="P:intracellular manganese ion homeostasis"/>
    <property type="evidence" value="ECO:0007669"/>
    <property type="project" value="InterPro"/>
</dbReference>
<dbReference type="EMBL" id="KZ613520">
    <property type="protein sequence ID" value="PMD14640.1"/>
    <property type="molecule type" value="Genomic_DNA"/>
</dbReference>
<sequence>MASPPFFHSEKTEINHQPPHTMASAPTSSNTTLNATADPPTEPQSEQTQVAKSLERPHTEQHSEHGDVVRDIIIGFADGLTVPFALTAGLSSLGSSRLVIIGGLAELFSGAISMGLGAFLAADTERQKYNAEELKEYDEVERFPARERQECYDILEKYNISHDAITPVLDQLCQDPRQWVQFMMDFELKLEKPEYKRAYVSAVTMGASYFIGGLIPMIPYFAMHNVTHALFVSIGITAVVLLVFGYIKNWVTVGTKRSALWGAVQTLIVGALAAGTSYGIVRAIDSKDPTSCGT</sequence>
<dbReference type="Proteomes" id="UP000235672">
    <property type="component" value="Unassembled WGS sequence"/>
</dbReference>
<comment type="subcellular location">
    <subcellularLocation>
        <location evidence="1">Endomembrane system</location>
        <topology evidence="1">Multi-pass membrane protein</topology>
    </subcellularLocation>
</comment>
<reference evidence="8 9" key="1">
    <citation type="submission" date="2016-05" db="EMBL/GenBank/DDBJ databases">
        <title>A degradative enzymes factory behind the ericoid mycorrhizal symbiosis.</title>
        <authorList>
            <consortium name="DOE Joint Genome Institute"/>
            <person name="Martino E."/>
            <person name="Morin E."/>
            <person name="Grelet G."/>
            <person name="Kuo A."/>
            <person name="Kohler A."/>
            <person name="Daghino S."/>
            <person name="Barry K."/>
            <person name="Choi C."/>
            <person name="Cichocki N."/>
            <person name="Clum A."/>
            <person name="Copeland A."/>
            <person name="Hainaut M."/>
            <person name="Haridas S."/>
            <person name="Labutti K."/>
            <person name="Lindquist E."/>
            <person name="Lipzen A."/>
            <person name="Khouja H.-R."/>
            <person name="Murat C."/>
            <person name="Ohm R."/>
            <person name="Olson A."/>
            <person name="Spatafora J."/>
            <person name="Veneault-Fourrey C."/>
            <person name="Henrissat B."/>
            <person name="Grigoriev I."/>
            <person name="Martin F."/>
            <person name="Perotto S."/>
        </authorList>
    </citation>
    <scope>NUCLEOTIDE SEQUENCE [LARGE SCALE GENOMIC DNA]</scope>
    <source>
        <strain evidence="8 9">UAMH 7357</strain>
    </source>
</reference>
<name>A0A2J6PKU6_9HELO</name>
<dbReference type="GO" id="GO:0005384">
    <property type="term" value="F:manganese ion transmembrane transporter activity"/>
    <property type="evidence" value="ECO:0007669"/>
    <property type="project" value="InterPro"/>
</dbReference>
<dbReference type="OrthoDB" id="73465at2759"/>
<dbReference type="Pfam" id="PF01988">
    <property type="entry name" value="VIT1"/>
    <property type="match status" value="1"/>
</dbReference>
<feature type="transmembrane region" description="Helical" evidence="7">
    <location>
        <begin position="228"/>
        <end position="247"/>
    </location>
</feature>